<feature type="compositionally biased region" description="Acidic residues" evidence="1">
    <location>
        <begin position="211"/>
        <end position="220"/>
    </location>
</feature>
<dbReference type="VEuPathDB" id="CryptoDB:Vbra_177"/>
<keyword evidence="2" id="KW-0732">Signal</keyword>
<reference evidence="3 4" key="1">
    <citation type="submission" date="2014-11" db="EMBL/GenBank/DDBJ databases">
        <authorList>
            <person name="Zhu J."/>
            <person name="Qi W."/>
            <person name="Song R."/>
        </authorList>
    </citation>
    <scope>NUCLEOTIDE SEQUENCE [LARGE SCALE GENOMIC DNA]</scope>
</reference>
<feature type="region of interest" description="Disordered" evidence="1">
    <location>
        <begin position="209"/>
        <end position="277"/>
    </location>
</feature>
<feature type="signal peptide" evidence="2">
    <location>
        <begin position="1"/>
        <end position="20"/>
    </location>
</feature>
<dbReference type="AlphaFoldDB" id="A0A0G4E888"/>
<accession>A0A0G4E888</accession>
<evidence type="ECO:0000256" key="2">
    <source>
        <dbReference type="SAM" id="SignalP"/>
    </source>
</evidence>
<organism evidence="3 4">
    <name type="scientific">Vitrella brassicaformis (strain CCMP3155)</name>
    <dbReference type="NCBI Taxonomy" id="1169540"/>
    <lineage>
        <taxon>Eukaryota</taxon>
        <taxon>Sar</taxon>
        <taxon>Alveolata</taxon>
        <taxon>Colpodellida</taxon>
        <taxon>Vitrellaceae</taxon>
        <taxon>Vitrella</taxon>
    </lineage>
</organism>
<dbReference type="InParanoid" id="A0A0G4E888"/>
<feature type="chain" id="PRO_5005187374" evidence="2">
    <location>
        <begin position="21"/>
        <end position="277"/>
    </location>
</feature>
<dbReference type="PhylomeDB" id="A0A0G4E888"/>
<evidence type="ECO:0000313" key="3">
    <source>
        <dbReference type="EMBL" id="CEL91826.1"/>
    </source>
</evidence>
<dbReference type="Proteomes" id="UP000041254">
    <property type="component" value="Unassembled WGS sequence"/>
</dbReference>
<protein>
    <submittedName>
        <fullName evidence="3">Uncharacterized protein</fullName>
    </submittedName>
</protein>
<gene>
    <name evidence="3" type="ORF">Vbra_177</name>
</gene>
<keyword evidence="4" id="KW-1185">Reference proteome</keyword>
<evidence type="ECO:0000256" key="1">
    <source>
        <dbReference type="SAM" id="MobiDB-lite"/>
    </source>
</evidence>
<evidence type="ECO:0000313" key="4">
    <source>
        <dbReference type="Proteomes" id="UP000041254"/>
    </source>
</evidence>
<sequence length="277" mass="29739">MQLRLFAALLFLGLLNLARAAENGKFPNVNPFPDGQLKCEGQKPVLESLQIVELLGSPEPAPGGSPHRRLTDGIEASTPTLDKICIDFEESEEITDGETVKVGKDVGLHFTVAACPKKCVQGVLFLIFDANKKLIDYDIFRRPENFDFHDPFAAFGNRAVPEKPGAVDKFFGAAKRAIKEPTGKFFVTAIPINGALAGEGITTEILLGAESEPDNGDDNGDADRGQQPPEDGKSGGGDNGDADRGQQPPEDGKTDEQGMGMRQLFAELGEGFLAKRN</sequence>
<name>A0A0G4E888_VITBC</name>
<dbReference type="EMBL" id="CDMY01000026">
    <property type="protein sequence ID" value="CEL91826.1"/>
    <property type="molecule type" value="Genomic_DNA"/>
</dbReference>
<proteinExistence type="predicted"/>